<keyword evidence="5" id="KW-0808">Transferase</keyword>
<evidence type="ECO:0000256" key="5">
    <source>
        <dbReference type="ARBA" id="ARBA00022679"/>
    </source>
</evidence>
<comment type="catalytic activity">
    <reaction evidence="9">
        <text>adenosine + H2O + H(+) = inosine + NH4(+)</text>
        <dbReference type="Rhea" id="RHEA:24408"/>
        <dbReference type="ChEBI" id="CHEBI:15377"/>
        <dbReference type="ChEBI" id="CHEBI:15378"/>
        <dbReference type="ChEBI" id="CHEBI:16335"/>
        <dbReference type="ChEBI" id="CHEBI:17596"/>
        <dbReference type="ChEBI" id="CHEBI:28938"/>
        <dbReference type="EC" id="3.5.4.4"/>
    </reaction>
    <physiologicalReaction direction="left-to-right" evidence="9">
        <dbReference type="Rhea" id="RHEA:24409"/>
    </physiologicalReaction>
</comment>
<protein>
    <recommendedName>
        <fullName evidence="12">Purine nucleoside phosphorylase</fullName>
    </recommendedName>
</protein>
<keyword evidence="7" id="KW-0378">Hydrolase</keyword>
<keyword evidence="6" id="KW-0479">Metal-binding</keyword>
<sequence>MEPFILKDTRYFLIKEWMDQFPNLVAGFTSKNGGISNSNFSTLNLGLHVNDSITSVKENRQCMAEALRFPVENWVGAEQTHKVNIEMIAMKDAGKGSLSYEESFKDTDGFFTFNKNILLTLCFADCVPLFFIHGETGAIGVAHAGWKGTVNGIAEEMVKLYKTKGIGAKEVQVVIGPSICRNCYIVDEPVITLVKNRLGNIEEHPFNHIQENQYELDLKEVNKSILLQAGVLEKNIQVSNFCTSCHEEHFFSHRRDKGSTGRMMGFIGWKED</sequence>
<dbReference type="GO" id="GO:0016787">
    <property type="term" value="F:hydrolase activity"/>
    <property type="evidence" value="ECO:0007669"/>
    <property type="project" value="UniProtKB-KW"/>
</dbReference>
<evidence type="ECO:0000256" key="8">
    <source>
        <dbReference type="ARBA" id="ARBA00022833"/>
    </source>
</evidence>
<evidence type="ECO:0000256" key="12">
    <source>
        <dbReference type="RuleBase" id="RU361274"/>
    </source>
</evidence>
<gene>
    <name evidence="13" type="ORF">AN957_10770</name>
</gene>
<evidence type="ECO:0000313" key="14">
    <source>
        <dbReference type="Proteomes" id="UP000050996"/>
    </source>
</evidence>
<dbReference type="AlphaFoldDB" id="A0A0Q3T6A4"/>
<dbReference type="EMBL" id="LJIX01000006">
    <property type="protein sequence ID" value="KQL19013.1"/>
    <property type="molecule type" value="Genomic_DNA"/>
</dbReference>
<comment type="caution">
    <text evidence="13">The sequence shown here is derived from an EMBL/GenBank/DDBJ whole genome shotgun (WGS) entry which is preliminary data.</text>
</comment>
<dbReference type="InterPro" id="IPR011324">
    <property type="entry name" value="Cytotoxic_necrot_fac-like_cat"/>
</dbReference>
<comment type="catalytic activity">
    <reaction evidence="1">
        <text>inosine + phosphate = alpha-D-ribose 1-phosphate + hypoxanthine</text>
        <dbReference type="Rhea" id="RHEA:27646"/>
        <dbReference type="ChEBI" id="CHEBI:17368"/>
        <dbReference type="ChEBI" id="CHEBI:17596"/>
        <dbReference type="ChEBI" id="CHEBI:43474"/>
        <dbReference type="ChEBI" id="CHEBI:57720"/>
        <dbReference type="EC" id="2.4.2.1"/>
    </reaction>
    <physiologicalReaction direction="left-to-right" evidence="1">
        <dbReference type="Rhea" id="RHEA:27647"/>
    </physiologicalReaction>
</comment>
<dbReference type="Gene3D" id="3.60.140.10">
    <property type="entry name" value="CNF1/YfiH-like putative cysteine hydrolases"/>
    <property type="match status" value="1"/>
</dbReference>
<evidence type="ECO:0000256" key="6">
    <source>
        <dbReference type="ARBA" id="ARBA00022723"/>
    </source>
</evidence>
<name>A0A0Q3T6A4_9BACI</name>
<dbReference type="PATRIC" id="fig|1637975.4.peg.1943"/>
<dbReference type="SUPFAM" id="SSF64438">
    <property type="entry name" value="CNF1/YfiH-like putative cysteine hydrolases"/>
    <property type="match status" value="1"/>
</dbReference>
<proteinExistence type="inferred from homology"/>
<dbReference type="PANTHER" id="PTHR30616">
    <property type="entry name" value="UNCHARACTERIZED PROTEIN YFIH"/>
    <property type="match status" value="1"/>
</dbReference>
<comment type="catalytic activity">
    <reaction evidence="10">
        <text>adenosine + phosphate = alpha-D-ribose 1-phosphate + adenine</text>
        <dbReference type="Rhea" id="RHEA:27642"/>
        <dbReference type="ChEBI" id="CHEBI:16335"/>
        <dbReference type="ChEBI" id="CHEBI:16708"/>
        <dbReference type="ChEBI" id="CHEBI:43474"/>
        <dbReference type="ChEBI" id="CHEBI:57720"/>
        <dbReference type="EC" id="2.4.2.1"/>
    </reaction>
    <physiologicalReaction direction="left-to-right" evidence="10">
        <dbReference type="Rhea" id="RHEA:27643"/>
    </physiologicalReaction>
</comment>
<evidence type="ECO:0000313" key="13">
    <source>
        <dbReference type="EMBL" id="KQL19013.1"/>
    </source>
</evidence>
<organism evidence="13 14">
    <name type="scientific">Cytobacillus solani</name>
    <dbReference type="NCBI Taxonomy" id="1637975"/>
    <lineage>
        <taxon>Bacteria</taxon>
        <taxon>Bacillati</taxon>
        <taxon>Bacillota</taxon>
        <taxon>Bacilli</taxon>
        <taxon>Bacillales</taxon>
        <taxon>Bacillaceae</taxon>
        <taxon>Cytobacillus</taxon>
    </lineage>
</organism>
<dbReference type="NCBIfam" id="TIGR00726">
    <property type="entry name" value="peptidoglycan editing factor PgeF"/>
    <property type="match status" value="1"/>
</dbReference>
<evidence type="ECO:0000256" key="3">
    <source>
        <dbReference type="ARBA" id="ARBA00003215"/>
    </source>
</evidence>
<dbReference type="GO" id="GO:0017061">
    <property type="term" value="F:S-methyl-5-thioadenosine phosphorylase activity"/>
    <property type="evidence" value="ECO:0007669"/>
    <property type="project" value="UniProtKB-EC"/>
</dbReference>
<evidence type="ECO:0000256" key="10">
    <source>
        <dbReference type="ARBA" id="ARBA00048968"/>
    </source>
</evidence>
<comment type="similarity">
    <text evidence="4 12">Belongs to the purine nucleoside phosphorylase YfiH/LACC1 family.</text>
</comment>
<dbReference type="Pfam" id="PF02578">
    <property type="entry name" value="Cu-oxidase_4"/>
    <property type="match status" value="1"/>
</dbReference>
<evidence type="ECO:0000256" key="4">
    <source>
        <dbReference type="ARBA" id="ARBA00007353"/>
    </source>
</evidence>
<dbReference type="PANTHER" id="PTHR30616:SF2">
    <property type="entry name" value="PURINE NUCLEOSIDE PHOSPHORYLASE LACC1"/>
    <property type="match status" value="1"/>
</dbReference>
<dbReference type="GO" id="GO:0005507">
    <property type="term" value="F:copper ion binding"/>
    <property type="evidence" value="ECO:0007669"/>
    <property type="project" value="TreeGrafter"/>
</dbReference>
<dbReference type="CDD" id="cd16833">
    <property type="entry name" value="YfiH"/>
    <property type="match status" value="1"/>
</dbReference>
<comment type="function">
    <text evidence="3">Purine nucleoside enzyme that catalyzes the phosphorolysis of adenosine and inosine nucleosides, yielding D-ribose 1-phosphate and the respective free bases, adenine and hypoxanthine. Also catalyzes the phosphorolysis of S-methyl-5'-thioadenosine into adenine and S-methyl-5-thio-alpha-D-ribose 1-phosphate. Also has adenosine deaminase activity.</text>
</comment>
<dbReference type="Proteomes" id="UP000050996">
    <property type="component" value="Unassembled WGS sequence"/>
</dbReference>
<evidence type="ECO:0000256" key="2">
    <source>
        <dbReference type="ARBA" id="ARBA00001947"/>
    </source>
</evidence>
<comment type="catalytic activity">
    <reaction evidence="11">
        <text>S-methyl-5'-thioadenosine + phosphate = 5-(methylsulfanyl)-alpha-D-ribose 1-phosphate + adenine</text>
        <dbReference type="Rhea" id="RHEA:11852"/>
        <dbReference type="ChEBI" id="CHEBI:16708"/>
        <dbReference type="ChEBI" id="CHEBI:17509"/>
        <dbReference type="ChEBI" id="CHEBI:43474"/>
        <dbReference type="ChEBI" id="CHEBI:58533"/>
        <dbReference type="EC" id="2.4.2.28"/>
    </reaction>
    <physiologicalReaction direction="left-to-right" evidence="11">
        <dbReference type="Rhea" id="RHEA:11853"/>
    </physiologicalReaction>
</comment>
<dbReference type="RefSeq" id="WP_053475588.1">
    <property type="nucleotide sequence ID" value="NZ_CP041305.1"/>
</dbReference>
<evidence type="ECO:0000256" key="11">
    <source>
        <dbReference type="ARBA" id="ARBA00049893"/>
    </source>
</evidence>
<reference evidence="13 14" key="1">
    <citation type="submission" date="2015-09" db="EMBL/GenBank/DDBJ databases">
        <title>Genome sequencing project for genomic taxonomy and phylogenomics of Bacillus-like bacteria.</title>
        <authorList>
            <person name="Liu B."/>
            <person name="Wang J."/>
            <person name="Zhu Y."/>
            <person name="Liu G."/>
            <person name="Chen Q."/>
            <person name="Chen Z."/>
            <person name="Lan J."/>
            <person name="Che J."/>
            <person name="Ge C."/>
            <person name="Shi H."/>
            <person name="Pan Z."/>
            <person name="Liu X."/>
        </authorList>
    </citation>
    <scope>NUCLEOTIDE SEQUENCE [LARGE SCALE GENOMIC DNA]</scope>
    <source>
        <strain evidence="13 14">FJAT-18043</strain>
    </source>
</reference>
<keyword evidence="8" id="KW-0862">Zinc</keyword>
<dbReference type="InterPro" id="IPR003730">
    <property type="entry name" value="Cu_polyphenol_OxRdtase"/>
</dbReference>
<dbReference type="STRING" id="1637975.AN957_10770"/>
<comment type="cofactor">
    <cofactor evidence="2">
        <name>Zn(2+)</name>
        <dbReference type="ChEBI" id="CHEBI:29105"/>
    </cofactor>
</comment>
<evidence type="ECO:0000256" key="9">
    <source>
        <dbReference type="ARBA" id="ARBA00047989"/>
    </source>
</evidence>
<dbReference type="InterPro" id="IPR038371">
    <property type="entry name" value="Cu_polyphenol_OxRdtase_sf"/>
</dbReference>
<evidence type="ECO:0000256" key="7">
    <source>
        <dbReference type="ARBA" id="ARBA00022801"/>
    </source>
</evidence>
<accession>A0A0Q3T6A4</accession>
<evidence type="ECO:0000256" key="1">
    <source>
        <dbReference type="ARBA" id="ARBA00000553"/>
    </source>
</evidence>
<keyword evidence="14" id="KW-1185">Reference proteome</keyword>